<dbReference type="InterPro" id="IPR050951">
    <property type="entry name" value="Retrovirus_Pol_polyprotein"/>
</dbReference>
<dbReference type="InterPro" id="IPR036397">
    <property type="entry name" value="RNaseH_sf"/>
</dbReference>
<dbReference type="PANTHER" id="PTHR37984:SF15">
    <property type="entry name" value="INTEGRASE CATALYTIC DOMAIN-CONTAINING PROTEIN"/>
    <property type="match status" value="1"/>
</dbReference>
<keyword evidence="3" id="KW-1185">Reference proteome</keyword>
<dbReference type="GO" id="GO:0003676">
    <property type="term" value="F:nucleic acid binding"/>
    <property type="evidence" value="ECO:0007669"/>
    <property type="project" value="InterPro"/>
</dbReference>
<evidence type="ECO:0000313" key="2">
    <source>
        <dbReference type="EMBL" id="KII71020.1"/>
    </source>
</evidence>
<dbReference type="PANTHER" id="PTHR37984">
    <property type="entry name" value="PROTEIN CBG26694"/>
    <property type="match status" value="1"/>
</dbReference>
<evidence type="ECO:0000259" key="1">
    <source>
        <dbReference type="PROSITE" id="PS50994"/>
    </source>
</evidence>
<feature type="domain" description="Integrase catalytic" evidence="1">
    <location>
        <begin position="1"/>
        <end position="99"/>
    </location>
</feature>
<protein>
    <submittedName>
        <fullName evidence="2">Gag-Pol polyprotein</fullName>
    </submittedName>
</protein>
<dbReference type="SUPFAM" id="SSF53098">
    <property type="entry name" value="Ribonuclease H-like"/>
    <property type="match status" value="1"/>
</dbReference>
<accession>A0A0C2N3X1</accession>
<dbReference type="OrthoDB" id="441971at2759"/>
<name>A0A0C2N3X1_THEKT</name>
<dbReference type="Proteomes" id="UP000031668">
    <property type="component" value="Unassembled WGS sequence"/>
</dbReference>
<dbReference type="AlphaFoldDB" id="A0A0C2N3X1"/>
<dbReference type="EMBL" id="JWZT01001879">
    <property type="protein sequence ID" value="KII71020.1"/>
    <property type="molecule type" value="Genomic_DNA"/>
</dbReference>
<proteinExistence type="predicted"/>
<dbReference type="GO" id="GO:0015074">
    <property type="term" value="P:DNA integration"/>
    <property type="evidence" value="ECO:0007669"/>
    <property type="project" value="InterPro"/>
</dbReference>
<comment type="caution">
    <text evidence="2">The sequence shown here is derived from an EMBL/GenBank/DDBJ whole genome shotgun (WGS) entry which is preliminary data.</text>
</comment>
<gene>
    <name evidence="2" type="ORF">RF11_12600</name>
</gene>
<dbReference type="Gene3D" id="3.30.420.10">
    <property type="entry name" value="Ribonuclease H-like superfamily/Ribonuclease H"/>
    <property type="match status" value="1"/>
</dbReference>
<dbReference type="InterPro" id="IPR001584">
    <property type="entry name" value="Integrase_cat-core"/>
</dbReference>
<dbReference type="InterPro" id="IPR012337">
    <property type="entry name" value="RNaseH-like_sf"/>
</dbReference>
<organism evidence="2 3">
    <name type="scientific">Thelohanellus kitauei</name>
    <name type="common">Myxosporean</name>
    <dbReference type="NCBI Taxonomy" id="669202"/>
    <lineage>
        <taxon>Eukaryota</taxon>
        <taxon>Metazoa</taxon>
        <taxon>Cnidaria</taxon>
        <taxon>Myxozoa</taxon>
        <taxon>Myxosporea</taxon>
        <taxon>Bivalvulida</taxon>
        <taxon>Platysporina</taxon>
        <taxon>Myxobolidae</taxon>
        <taxon>Thelohanellus</taxon>
    </lineage>
</organism>
<evidence type="ECO:0000313" key="3">
    <source>
        <dbReference type="Proteomes" id="UP000031668"/>
    </source>
</evidence>
<sequence length="99" mass="11385">MDRSIPITKHGSREGGRGFVDQFICRFGAPEIIHTDQGKNFESKLFHHMCNVLGIIKTRTTPYRPQSDGMIEGFNRTLGNMLTKSLSIIQNVINYYQYF</sequence>
<reference evidence="2 3" key="1">
    <citation type="journal article" date="2014" name="Genome Biol. Evol.">
        <title>The genome of the myxosporean Thelohanellus kitauei shows adaptations to nutrient acquisition within its fish host.</title>
        <authorList>
            <person name="Yang Y."/>
            <person name="Xiong J."/>
            <person name="Zhou Z."/>
            <person name="Huo F."/>
            <person name="Miao W."/>
            <person name="Ran C."/>
            <person name="Liu Y."/>
            <person name="Zhang J."/>
            <person name="Feng J."/>
            <person name="Wang M."/>
            <person name="Wang M."/>
            <person name="Wang L."/>
            <person name="Yao B."/>
        </authorList>
    </citation>
    <scope>NUCLEOTIDE SEQUENCE [LARGE SCALE GENOMIC DNA]</scope>
    <source>
        <strain evidence="2">Wuqing</strain>
    </source>
</reference>
<dbReference type="PROSITE" id="PS50994">
    <property type="entry name" value="INTEGRASE"/>
    <property type="match status" value="1"/>
</dbReference>